<dbReference type="GO" id="GO:0043770">
    <property type="term" value="F:demethylmenaquinone methyltransferase activity"/>
    <property type="evidence" value="ECO:0007669"/>
    <property type="project" value="UniProtKB-UniRule"/>
</dbReference>
<dbReference type="HOGENOM" id="CLU_037990_0_0_6"/>
<dbReference type="CDD" id="cd02440">
    <property type="entry name" value="AdoMet_MTases"/>
    <property type="match status" value="1"/>
</dbReference>
<organism evidence="7 8">
    <name type="scientific">Acidithiobacillus caldus (strain ATCC 51756 / DSM 8584 / KU)</name>
    <dbReference type="NCBI Taxonomy" id="637389"/>
    <lineage>
        <taxon>Bacteria</taxon>
        <taxon>Pseudomonadati</taxon>
        <taxon>Pseudomonadota</taxon>
        <taxon>Acidithiobacillia</taxon>
        <taxon>Acidithiobacillales</taxon>
        <taxon>Acidithiobacillaceae</taxon>
        <taxon>Acidithiobacillus</taxon>
    </lineage>
</organism>
<evidence type="ECO:0000256" key="3">
    <source>
        <dbReference type="ARBA" id="ARBA00022679"/>
    </source>
</evidence>
<dbReference type="PROSITE" id="PS01183">
    <property type="entry name" value="UBIE_1"/>
    <property type="match status" value="1"/>
</dbReference>
<sequence>MTEDDASESQTGSEQALVPLTHFGYQEVPEPEKETRVRRVFSSVAGSYDLMNDLMSLGIHRLWKRFTVDLARPRPGQAVLDLAGGTGDLAALMYRRVQPHGRIVVSDINPDMLAVGEKRLADKGMLAGVEFVEANAEELPFPDRSFDLVTLAFGIRNMTHPERALREIHRVLKTGGRVLVLEFSHPRWPGLQSLYDLYSFNILPRLGELIAKDRESYQYLVESIRRFPDQETFRAMMEEAGLARVDVHNLSGGIVAIHRGFRFD</sequence>
<evidence type="ECO:0000256" key="5">
    <source>
        <dbReference type="ARBA" id="ARBA00022691"/>
    </source>
</evidence>
<dbReference type="InterPro" id="IPR029063">
    <property type="entry name" value="SAM-dependent_MTases_sf"/>
</dbReference>
<dbReference type="GeneID" id="92932589"/>
<dbReference type="EC" id="2.1.1.201" evidence="6"/>
<reference evidence="7 8" key="1">
    <citation type="journal article" date="2009" name="J. Bacteriol.">
        <title>Draft genome sequence of the extremely acidophilic bacterium Acidithiobacillus caldus ATCC 51756 reveals metabolic versatility in the genus Acidithiobacillus.</title>
        <authorList>
            <person name="Valdes J."/>
            <person name="Quatrini R."/>
            <person name="Hallberg K."/>
            <person name="Dopson M."/>
            <person name="Valenzuela P.D."/>
            <person name="Holmes D.S."/>
        </authorList>
    </citation>
    <scope>NUCLEOTIDE SEQUENCE [LARGE SCALE GENOMIC DNA]</scope>
    <source>
        <strain evidence="8">ATCC 51756 / DSM 8584 / KU</strain>
    </source>
</reference>
<dbReference type="KEGG" id="acz:Acaty_c2525"/>
<comment type="caution">
    <text evidence="6">Lacks conserved residue(s) required for the propagation of feature annotation.</text>
</comment>
<comment type="catalytic activity">
    <reaction evidence="6">
        <text>a 2-methoxy-6-(all-trans-polyprenyl)benzene-1,4-diol + S-adenosyl-L-methionine = a 5-methoxy-2-methyl-3-(all-trans-polyprenyl)benzene-1,4-diol + S-adenosyl-L-homocysteine + H(+)</text>
        <dbReference type="Rhea" id="RHEA:28286"/>
        <dbReference type="Rhea" id="RHEA-COMP:10858"/>
        <dbReference type="Rhea" id="RHEA-COMP:10859"/>
        <dbReference type="ChEBI" id="CHEBI:15378"/>
        <dbReference type="ChEBI" id="CHEBI:57856"/>
        <dbReference type="ChEBI" id="CHEBI:59789"/>
        <dbReference type="ChEBI" id="CHEBI:84166"/>
        <dbReference type="ChEBI" id="CHEBI:84167"/>
        <dbReference type="EC" id="2.1.1.201"/>
    </reaction>
</comment>
<protein>
    <recommendedName>
        <fullName evidence="6">Ubiquinone/menaquinone biosynthesis C-methyltransferase UbiE</fullName>
        <ecNumber evidence="6">2.1.1.163</ecNumber>
        <ecNumber evidence="6">2.1.1.201</ecNumber>
    </recommendedName>
    <alternativeName>
        <fullName evidence="6">2-methoxy-6-polyprenyl-1,4-benzoquinol methylase</fullName>
    </alternativeName>
    <alternativeName>
        <fullName evidence="6">Demethylmenaquinone methyltransferase</fullName>
    </alternativeName>
</protein>
<feature type="binding site" evidence="6">
    <location>
        <begin position="135"/>
        <end position="136"/>
    </location>
    <ligand>
        <name>S-adenosyl-L-methionine</name>
        <dbReference type="ChEBI" id="CHEBI:59789"/>
    </ligand>
</feature>
<dbReference type="SUPFAM" id="SSF53335">
    <property type="entry name" value="S-adenosyl-L-methionine-dependent methyltransferases"/>
    <property type="match status" value="1"/>
</dbReference>
<evidence type="ECO:0000313" key="7">
    <source>
        <dbReference type="EMBL" id="AIA56369.1"/>
    </source>
</evidence>
<feature type="binding site" evidence="6">
    <location>
        <position position="107"/>
    </location>
    <ligand>
        <name>S-adenosyl-L-methionine</name>
        <dbReference type="ChEBI" id="CHEBI:59789"/>
    </ligand>
</feature>
<comment type="similarity">
    <text evidence="6">Belongs to the class I-like SAM-binding methyltransferase superfamily. MenG/UbiE family.</text>
</comment>
<comment type="function">
    <text evidence="6">Methyltransferase required for the conversion of demethylmenaquinol (DMKH2) to menaquinol (MKH2) and the conversion of 2-polyprenyl-6-methoxy-1,4-benzoquinol (DDMQH2) to 2-polyprenyl-3-methyl-6-methoxy-1,4-benzoquinol (DMQH2).</text>
</comment>
<dbReference type="Pfam" id="PF01209">
    <property type="entry name" value="Ubie_methyltran"/>
    <property type="match status" value="1"/>
</dbReference>
<gene>
    <name evidence="6" type="primary">ubiE</name>
    <name evidence="7" type="ORF">Acaty_c2525</name>
</gene>
<evidence type="ECO:0000256" key="6">
    <source>
        <dbReference type="HAMAP-Rule" id="MF_01813"/>
    </source>
</evidence>
<keyword evidence="1 6" id="KW-0474">Menaquinone biosynthesis</keyword>
<keyword evidence="3 6" id="KW-0808">Transferase</keyword>
<evidence type="ECO:0000256" key="1">
    <source>
        <dbReference type="ARBA" id="ARBA00022428"/>
    </source>
</evidence>
<keyword evidence="7" id="KW-0830">Ubiquinone</keyword>
<comment type="catalytic activity">
    <reaction evidence="6">
        <text>a 2-demethylmenaquinol + S-adenosyl-L-methionine = a menaquinol + S-adenosyl-L-homocysteine + H(+)</text>
        <dbReference type="Rhea" id="RHEA:42640"/>
        <dbReference type="Rhea" id="RHEA-COMP:9539"/>
        <dbReference type="Rhea" id="RHEA-COMP:9563"/>
        <dbReference type="ChEBI" id="CHEBI:15378"/>
        <dbReference type="ChEBI" id="CHEBI:18151"/>
        <dbReference type="ChEBI" id="CHEBI:55437"/>
        <dbReference type="ChEBI" id="CHEBI:57856"/>
        <dbReference type="ChEBI" id="CHEBI:59789"/>
        <dbReference type="EC" id="2.1.1.163"/>
    </reaction>
</comment>
<dbReference type="Proteomes" id="UP000005522">
    <property type="component" value="Chromosome"/>
</dbReference>
<dbReference type="InterPro" id="IPR023576">
    <property type="entry name" value="UbiE/COQ5_MeTrFase_CS"/>
</dbReference>
<comment type="pathway">
    <text evidence="6">Cofactor biosynthesis; ubiquinone biosynthesis.</text>
</comment>
<dbReference type="PANTHER" id="PTHR43591:SF24">
    <property type="entry name" value="2-METHOXY-6-POLYPRENYL-1,4-BENZOQUINOL METHYLASE, MITOCHONDRIAL"/>
    <property type="match status" value="1"/>
</dbReference>
<dbReference type="EC" id="2.1.1.163" evidence="6"/>
<dbReference type="GO" id="GO:0009234">
    <property type="term" value="P:menaquinone biosynthetic process"/>
    <property type="evidence" value="ECO:0007669"/>
    <property type="project" value="UniProtKB-UniRule"/>
</dbReference>
<evidence type="ECO:0000313" key="8">
    <source>
        <dbReference type="Proteomes" id="UP000005522"/>
    </source>
</evidence>
<proteinExistence type="inferred from homology"/>
<dbReference type="NCBIfam" id="TIGR01934">
    <property type="entry name" value="MenG_MenH_UbiE"/>
    <property type="match status" value="1"/>
</dbReference>
<dbReference type="GO" id="GO:0032259">
    <property type="term" value="P:methylation"/>
    <property type="evidence" value="ECO:0007669"/>
    <property type="project" value="UniProtKB-KW"/>
</dbReference>
<evidence type="ECO:0000256" key="2">
    <source>
        <dbReference type="ARBA" id="ARBA00022603"/>
    </source>
</evidence>
<dbReference type="UniPathway" id="UPA00232"/>
<dbReference type="Gene3D" id="3.40.50.150">
    <property type="entry name" value="Vaccinia Virus protein VP39"/>
    <property type="match status" value="1"/>
</dbReference>
<dbReference type="PANTHER" id="PTHR43591">
    <property type="entry name" value="METHYLTRANSFERASE"/>
    <property type="match status" value="1"/>
</dbReference>
<dbReference type="InterPro" id="IPR004033">
    <property type="entry name" value="UbiE/COQ5_MeTrFase"/>
</dbReference>
<dbReference type="PROSITE" id="PS51608">
    <property type="entry name" value="SAM_MT_UBIE"/>
    <property type="match status" value="1"/>
</dbReference>
<keyword evidence="5 6" id="KW-0949">S-adenosyl-L-methionine</keyword>
<dbReference type="UniPathway" id="UPA00079">
    <property type="reaction ID" value="UER00169"/>
</dbReference>
<feature type="binding site" evidence="6">
    <location>
        <position position="86"/>
    </location>
    <ligand>
        <name>S-adenosyl-L-methionine</name>
        <dbReference type="ChEBI" id="CHEBI:59789"/>
    </ligand>
</feature>
<name>A0A059ZU87_ACICK</name>
<dbReference type="HAMAP" id="MF_01813">
    <property type="entry name" value="MenG_UbiE_methyltr"/>
    <property type="match status" value="1"/>
</dbReference>
<dbReference type="eggNOG" id="COG2226">
    <property type="taxonomic scope" value="Bacteria"/>
</dbReference>
<dbReference type="NCBIfam" id="NF001244">
    <property type="entry name" value="PRK00216.1-5"/>
    <property type="match status" value="1"/>
</dbReference>
<comment type="pathway">
    <text evidence="6">Quinol/quinone metabolism; menaquinone biosynthesis; menaquinol from 1,4-dihydroxy-2-naphthoate: step 2/2.</text>
</comment>
<accession>A0A059ZU87</accession>
<dbReference type="RefSeq" id="WP_004869177.1">
    <property type="nucleotide sequence ID" value="NZ_CP005986.1"/>
</dbReference>
<evidence type="ECO:0000256" key="4">
    <source>
        <dbReference type="ARBA" id="ARBA00022688"/>
    </source>
</evidence>
<dbReference type="GO" id="GO:0009060">
    <property type="term" value="P:aerobic respiration"/>
    <property type="evidence" value="ECO:0007669"/>
    <property type="project" value="UniProtKB-UniRule"/>
</dbReference>
<dbReference type="GO" id="GO:0008425">
    <property type="term" value="F:2-methoxy-6-polyprenyl-1,4-benzoquinol methyltransferase activity"/>
    <property type="evidence" value="ECO:0007669"/>
    <property type="project" value="UniProtKB-UniRule"/>
</dbReference>
<keyword evidence="4 6" id="KW-0831">Ubiquinone biosynthesis</keyword>
<keyword evidence="2 6" id="KW-0489">Methyltransferase</keyword>
<dbReference type="AlphaFoldDB" id="A0A059ZU87"/>
<dbReference type="EMBL" id="CP005986">
    <property type="protein sequence ID" value="AIA56369.1"/>
    <property type="molecule type" value="Genomic_DNA"/>
</dbReference>